<dbReference type="InterPro" id="IPR000719">
    <property type="entry name" value="Prot_kinase_dom"/>
</dbReference>
<gene>
    <name evidence="10" type="ORF">SCF082_LOCUS52562</name>
</gene>
<keyword evidence="3" id="KW-0808">Transferase</keyword>
<reference evidence="10 11" key="1">
    <citation type="submission" date="2024-02" db="EMBL/GenBank/DDBJ databases">
        <authorList>
            <person name="Chen Y."/>
            <person name="Shah S."/>
            <person name="Dougan E. K."/>
            <person name="Thang M."/>
            <person name="Chan C."/>
        </authorList>
    </citation>
    <scope>NUCLEOTIDE SEQUENCE [LARGE SCALE GENOMIC DNA]</scope>
</reference>
<evidence type="ECO:0000256" key="6">
    <source>
        <dbReference type="ARBA" id="ARBA00022840"/>
    </source>
</evidence>
<dbReference type="CDD" id="cd14014">
    <property type="entry name" value="STKc_PknB_like"/>
    <property type="match status" value="1"/>
</dbReference>
<dbReference type="EMBL" id="CAXAMM010044133">
    <property type="protein sequence ID" value="CAK9113402.1"/>
    <property type="molecule type" value="Genomic_DNA"/>
</dbReference>
<organism evidence="10 11">
    <name type="scientific">Durusdinium trenchii</name>
    <dbReference type="NCBI Taxonomy" id="1381693"/>
    <lineage>
        <taxon>Eukaryota</taxon>
        <taxon>Sar</taxon>
        <taxon>Alveolata</taxon>
        <taxon>Dinophyceae</taxon>
        <taxon>Suessiales</taxon>
        <taxon>Symbiodiniaceae</taxon>
        <taxon>Durusdinium</taxon>
    </lineage>
</organism>
<evidence type="ECO:0000259" key="9">
    <source>
        <dbReference type="PROSITE" id="PS50011"/>
    </source>
</evidence>
<comment type="similarity">
    <text evidence="1">Belongs to the protein kinase superfamily. NEK Ser/Thr protein kinase family. NIMA subfamily.</text>
</comment>
<evidence type="ECO:0000256" key="3">
    <source>
        <dbReference type="ARBA" id="ARBA00022679"/>
    </source>
</evidence>
<keyword evidence="5 10" id="KW-0418">Kinase</keyword>
<name>A0ABP0SLZ5_9DINO</name>
<dbReference type="InterPro" id="IPR011009">
    <property type="entry name" value="Kinase-like_dom_sf"/>
</dbReference>
<proteinExistence type="inferred from homology"/>
<dbReference type="Proteomes" id="UP001642464">
    <property type="component" value="Unassembled WGS sequence"/>
</dbReference>
<keyword evidence="6 7" id="KW-0067">ATP-binding</keyword>
<dbReference type="Gene3D" id="1.10.510.10">
    <property type="entry name" value="Transferase(Phosphotransferase) domain 1"/>
    <property type="match status" value="1"/>
</dbReference>
<dbReference type="PROSITE" id="PS00107">
    <property type="entry name" value="PROTEIN_KINASE_ATP"/>
    <property type="match status" value="1"/>
</dbReference>
<evidence type="ECO:0000256" key="7">
    <source>
        <dbReference type="PROSITE-ProRule" id="PRU10141"/>
    </source>
</evidence>
<dbReference type="Pfam" id="PF00069">
    <property type="entry name" value="Pkinase"/>
    <property type="match status" value="1"/>
</dbReference>
<comment type="caution">
    <text evidence="10">The sequence shown here is derived from an EMBL/GenBank/DDBJ whole genome shotgun (WGS) entry which is preliminary data.</text>
</comment>
<dbReference type="PANTHER" id="PTHR43671:SF13">
    <property type="entry name" value="SERINE_THREONINE-PROTEIN KINASE NEK2"/>
    <property type="match status" value="1"/>
</dbReference>
<dbReference type="SUPFAM" id="SSF56112">
    <property type="entry name" value="Protein kinase-like (PK-like)"/>
    <property type="match status" value="1"/>
</dbReference>
<evidence type="ECO:0000256" key="1">
    <source>
        <dbReference type="ARBA" id="ARBA00010886"/>
    </source>
</evidence>
<dbReference type="InterPro" id="IPR008271">
    <property type="entry name" value="Ser/Thr_kinase_AS"/>
</dbReference>
<dbReference type="InterPro" id="IPR050660">
    <property type="entry name" value="NEK_Ser/Thr_kinase"/>
</dbReference>
<protein>
    <recommendedName>
        <fullName evidence="2">non-specific serine/threonine protein kinase</fullName>
        <ecNumber evidence="2">2.7.11.1</ecNumber>
    </recommendedName>
</protein>
<evidence type="ECO:0000313" key="11">
    <source>
        <dbReference type="Proteomes" id="UP001642464"/>
    </source>
</evidence>
<dbReference type="SMART" id="SM00220">
    <property type="entry name" value="S_TKc"/>
    <property type="match status" value="1"/>
</dbReference>
<keyword evidence="4 7" id="KW-0547">Nucleotide-binding</keyword>
<dbReference type="PANTHER" id="PTHR43671">
    <property type="entry name" value="SERINE/THREONINE-PROTEIN KINASE NEK"/>
    <property type="match status" value="1"/>
</dbReference>
<dbReference type="GO" id="GO:0016301">
    <property type="term" value="F:kinase activity"/>
    <property type="evidence" value="ECO:0007669"/>
    <property type="project" value="UniProtKB-KW"/>
</dbReference>
<dbReference type="InterPro" id="IPR017441">
    <property type="entry name" value="Protein_kinase_ATP_BS"/>
</dbReference>
<evidence type="ECO:0000256" key="2">
    <source>
        <dbReference type="ARBA" id="ARBA00012513"/>
    </source>
</evidence>
<evidence type="ECO:0000313" key="10">
    <source>
        <dbReference type="EMBL" id="CAK9113402.1"/>
    </source>
</evidence>
<feature type="domain" description="Protein kinase" evidence="9">
    <location>
        <begin position="22"/>
        <end position="309"/>
    </location>
</feature>
<evidence type="ECO:0000256" key="8">
    <source>
        <dbReference type="RuleBase" id="RU000304"/>
    </source>
</evidence>
<evidence type="ECO:0000256" key="5">
    <source>
        <dbReference type="ARBA" id="ARBA00022777"/>
    </source>
</evidence>
<keyword evidence="8" id="KW-0723">Serine/threonine-protein kinase</keyword>
<dbReference type="EC" id="2.7.11.1" evidence="2"/>
<evidence type="ECO:0000256" key="4">
    <source>
        <dbReference type="ARBA" id="ARBA00022741"/>
    </source>
</evidence>
<accession>A0ABP0SLZ5</accession>
<dbReference type="PROSITE" id="PS00108">
    <property type="entry name" value="PROTEIN_KINASE_ST"/>
    <property type="match status" value="1"/>
</dbReference>
<keyword evidence="11" id="KW-1185">Reference proteome</keyword>
<dbReference type="PROSITE" id="PS50011">
    <property type="entry name" value="PROTEIN_KINASE_DOM"/>
    <property type="match status" value="1"/>
</dbReference>
<feature type="binding site" evidence="7">
    <location>
        <position position="51"/>
    </location>
    <ligand>
        <name>ATP</name>
        <dbReference type="ChEBI" id="CHEBI:30616"/>
    </ligand>
</feature>
<sequence>MEDDGEEMRQQLVALLQEEQRYVTVQVLGKGGMGCAFKVVRGSDRSRRAVKVSLTKDLQTALEQEATVMRHLAHPNLVPIYNNGFLGDDRLPFLEMELLDTDLHSVIYGGRKLPPETCAKFLLQLCSGLIYMHTENGLIHRDVKPANIFISEQRLKLGDFGLTMEEHGPGASEICGTPEYMPYEIWNGLEVASRRQDHWGCGCILFEMMEQQLCFPEPPEASTTPPQCASRAWSANGHKLTTCYGLLLAQTCDDECLGKVAVHLDDWQQFEPCTPAAFERARRMNAAVSPEIRQGANQARKARRVKACLG</sequence>